<evidence type="ECO:0000313" key="6">
    <source>
        <dbReference type="EMBL" id="GMH08507.1"/>
    </source>
</evidence>
<dbReference type="CDD" id="cd16525">
    <property type="entry name" value="RING-HC_PCGF"/>
    <property type="match status" value="1"/>
</dbReference>
<keyword evidence="7" id="KW-1185">Reference proteome</keyword>
<dbReference type="PROSITE" id="PS00518">
    <property type="entry name" value="ZF_RING_1"/>
    <property type="match status" value="1"/>
</dbReference>
<gene>
    <name evidence="6" type="ORF">Nepgr_010347</name>
</gene>
<dbReference type="Pfam" id="PF13923">
    <property type="entry name" value="zf-C3HC4_2"/>
    <property type="match status" value="1"/>
</dbReference>
<accession>A0AAD3SD85</accession>
<dbReference type="InterPro" id="IPR013083">
    <property type="entry name" value="Znf_RING/FYVE/PHD"/>
</dbReference>
<evidence type="ECO:0000256" key="2">
    <source>
        <dbReference type="ARBA" id="ARBA00022771"/>
    </source>
</evidence>
<feature type="region of interest" description="Disordered" evidence="4">
    <location>
        <begin position="332"/>
        <end position="359"/>
    </location>
</feature>
<dbReference type="InterPro" id="IPR017907">
    <property type="entry name" value="Znf_RING_CS"/>
</dbReference>
<dbReference type="PANTHER" id="PTHR46293">
    <property type="entry name" value="E3 UBIQUITIN PROTEIN LIGASE DRIP1"/>
    <property type="match status" value="1"/>
</dbReference>
<dbReference type="GO" id="GO:0004842">
    <property type="term" value="F:ubiquitin-protein transferase activity"/>
    <property type="evidence" value="ECO:0007669"/>
    <property type="project" value="InterPro"/>
</dbReference>
<feature type="domain" description="RING-type" evidence="5">
    <location>
        <begin position="22"/>
        <end position="62"/>
    </location>
</feature>
<keyword evidence="3" id="KW-0862">Zinc</keyword>
<dbReference type="SUPFAM" id="SSF57850">
    <property type="entry name" value="RING/U-box"/>
    <property type="match status" value="1"/>
</dbReference>
<dbReference type="Gene3D" id="3.30.40.10">
    <property type="entry name" value="Zinc/RING finger domain, C3HC4 (zinc finger)"/>
    <property type="match status" value="1"/>
</dbReference>
<dbReference type="EMBL" id="BSYO01000008">
    <property type="protein sequence ID" value="GMH08507.1"/>
    <property type="molecule type" value="Genomic_DNA"/>
</dbReference>
<dbReference type="PANTHER" id="PTHR46293:SF16">
    <property type="entry name" value="E3 UBIQUITIN PROTEIN LIGASE DRIP1"/>
    <property type="match status" value="1"/>
</dbReference>
<evidence type="ECO:0000256" key="4">
    <source>
        <dbReference type="SAM" id="MobiDB-lite"/>
    </source>
</evidence>
<protein>
    <recommendedName>
        <fullName evidence="5">RING-type domain-containing protein</fullName>
    </recommendedName>
</protein>
<dbReference type="GO" id="GO:0008270">
    <property type="term" value="F:zinc ion binding"/>
    <property type="evidence" value="ECO:0007669"/>
    <property type="project" value="UniProtKB-KW"/>
</dbReference>
<dbReference type="Proteomes" id="UP001279734">
    <property type="component" value="Unassembled WGS sequence"/>
</dbReference>
<comment type="caution">
    <text evidence="6">The sequence shown here is derived from an EMBL/GenBank/DDBJ whole genome shotgun (WGS) entry which is preliminary data.</text>
</comment>
<evidence type="ECO:0000259" key="5">
    <source>
        <dbReference type="SMART" id="SM00184"/>
    </source>
</evidence>
<name>A0AAD3SD85_NEPGR</name>
<feature type="compositionally biased region" description="Basic residues" evidence="4">
    <location>
        <begin position="340"/>
        <end position="350"/>
    </location>
</feature>
<evidence type="ECO:0000313" key="7">
    <source>
        <dbReference type="Proteomes" id="UP001279734"/>
    </source>
</evidence>
<dbReference type="InterPro" id="IPR044807">
    <property type="entry name" value="DRIP1-like"/>
</dbReference>
<feature type="region of interest" description="Disordered" evidence="4">
    <location>
        <begin position="552"/>
        <end position="578"/>
    </location>
</feature>
<evidence type="ECO:0000256" key="3">
    <source>
        <dbReference type="ARBA" id="ARBA00022833"/>
    </source>
</evidence>
<evidence type="ECO:0000256" key="1">
    <source>
        <dbReference type="ARBA" id="ARBA00022723"/>
    </source>
</evidence>
<feature type="region of interest" description="Disordered" evidence="4">
    <location>
        <begin position="163"/>
        <end position="183"/>
    </location>
</feature>
<dbReference type="AlphaFoldDB" id="A0AAD3SD85"/>
<dbReference type="InterPro" id="IPR001841">
    <property type="entry name" value="Znf_RING"/>
</dbReference>
<dbReference type="SMART" id="SM00184">
    <property type="entry name" value="RING"/>
    <property type="match status" value="1"/>
</dbReference>
<organism evidence="6 7">
    <name type="scientific">Nepenthes gracilis</name>
    <name type="common">Slender pitcher plant</name>
    <dbReference type="NCBI Taxonomy" id="150966"/>
    <lineage>
        <taxon>Eukaryota</taxon>
        <taxon>Viridiplantae</taxon>
        <taxon>Streptophyta</taxon>
        <taxon>Embryophyta</taxon>
        <taxon>Tracheophyta</taxon>
        <taxon>Spermatophyta</taxon>
        <taxon>Magnoliopsida</taxon>
        <taxon>eudicotyledons</taxon>
        <taxon>Gunneridae</taxon>
        <taxon>Pentapetalae</taxon>
        <taxon>Caryophyllales</taxon>
        <taxon>Nepenthaceae</taxon>
        <taxon>Nepenthes</taxon>
    </lineage>
</organism>
<keyword evidence="2" id="KW-0863">Zinc-finger</keyword>
<reference evidence="6" key="1">
    <citation type="submission" date="2023-05" db="EMBL/GenBank/DDBJ databases">
        <title>Nepenthes gracilis genome sequencing.</title>
        <authorList>
            <person name="Fukushima K."/>
        </authorList>
    </citation>
    <scope>NUCLEOTIDE SEQUENCE</scope>
    <source>
        <strain evidence="6">SING2019-196</strain>
    </source>
</reference>
<keyword evidence="1" id="KW-0479">Metal-binding</keyword>
<feature type="region of interest" description="Disordered" evidence="4">
    <location>
        <begin position="195"/>
        <end position="223"/>
    </location>
</feature>
<proteinExistence type="predicted"/>
<sequence>MSTSSSLFAMVKTEKVAACLTCPLCNELFTDATTISECLHSFCRNCISDKITEEDLNCCPVCNISLGCAPLEKLRADRNLQAIRVKMFAVDRRKCDVSSVEMEKTEESDAMPSVPLPVRRRERSLSSLVVRAPKLMTQSVRTGRRSNSGRRCAITSRGSVPLLSKEPIKGEDHPWSSMPPELLSNIKCGQMQDLSVADSSKQRRFSPRKTEAASTSNPADCISHGSASKSVPLVCIESETCGHKDISDGSPGNSVPLVILEYKTHHHKCISDESAGKSAPPVNQSETVDDKAKEANRWAQRLEAHDKKNVSVLVASGPENFRSICLHDKERSSTVQHTSSLRRRKMHRSKNTAPPAELTIVPQPLVDVVCSEPDKRTADGSDDKFSQLVVNESGRHGDKKKGPKEWAQRFEAHDNMNVSVLVPSSSEKPKRICPLDTQKSSIVVPTSSMRPVRMCRSRNMAPVEELTIMSQAVVDAASSKPDKRITDVSARKSVLLVSHESETRDYKGKGVKEWAKILEACDKKNVSVPVASTSEKSKTICLHDTEKSLIGLPTGITRPRRTHRSKGAAPPEGSKPQAVVDAASSKLEQRITAIWFTLVASAAHAGYAPLPQIPSYYLRVKNINIPALIISKYVARKLDLPSEAEVEIMFQGYPVIPTLQLRHLIDLWLQTRPTPSERIQTYVGSSAKDFVMELNYARKVHFIS</sequence>